<dbReference type="STRING" id="1423729.FC80_GL000152"/>
<dbReference type="EMBL" id="AYZE01000008">
    <property type="protein sequence ID" value="KRM91972.1"/>
    <property type="molecule type" value="Genomic_DNA"/>
</dbReference>
<reference evidence="2 3" key="1">
    <citation type="journal article" date="2015" name="Genome Announc.">
        <title>Expanding the biotechnology potential of lactobacilli through comparative genomics of 213 strains and associated genera.</title>
        <authorList>
            <person name="Sun Z."/>
            <person name="Harris H.M."/>
            <person name="McCann A."/>
            <person name="Guo C."/>
            <person name="Argimon S."/>
            <person name="Zhang W."/>
            <person name="Yang X."/>
            <person name="Jeffery I.B."/>
            <person name="Cooney J.C."/>
            <person name="Kagawa T.F."/>
            <person name="Liu W."/>
            <person name="Song Y."/>
            <person name="Salvetti E."/>
            <person name="Wrobel A."/>
            <person name="Rasinkangas P."/>
            <person name="Parkhill J."/>
            <person name="Rea M.C."/>
            <person name="O'Sullivan O."/>
            <person name="Ritari J."/>
            <person name="Douillard F.P."/>
            <person name="Paul Ross R."/>
            <person name="Yang R."/>
            <person name="Briner A.E."/>
            <person name="Felis G.E."/>
            <person name="de Vos W.M."/>
            <person name="Barrangou R."/>
            <person name="Klaenhammer T.R."/>
            <person name="Caufield P.W."/>
            <person name="Cui Y."/>
            <person name="Zhang H."/>
            <person name="O'Toole P.W."/>
        </authorList>
    </citation>
    <scope>NUCLEOTIDE SEQUENCE [LARGE SCALE GENOMIC DNA]</scope>
    <source>
        <strain evidence="2 3">DSM 21116</strain>
    </source>
</reference>
<keyword evidence="3" id="KW-1185">Reference proteome</keyword>
<evidence type="ECO:0000259" key="1">
    <source>
        <dbReference type="Pfam" id="PF08349"/>
    </source>
</evidence>
<dbReference type="RefSeq" id="WP_057828448.1">
    <property type="nucleotide sequence ID" value="NZ_AYZE01000008.1"/>
</dbReference>
<dbReference type="Pfam" id="PF08349">
    <property type="entry name" value="DUF1722"/>
    <property type="match status" value="1"/>
</dbReference>
<name>A0A0R2CQA1_9LACO</name>
<dbReference type="PATRIC" id="fig|1423729.3.peg.154"/>
<protein>
    <recommendedName>
        <fullName evidence="1">DUF1722 domain-containing protein</fullName>
    </recommendedName>
</protein>
<accession>A0A0R2CQA1</accession>
<evidence type="ECO:0000313" key="3">
    <source>
        <dbReference type="Proteomes" id="UP000051131"/>
    </source>
</evidence>
<evidence type="ECO:0000313" key="2">
    <source>
        <dbReference type="EMBL" id="KRM91972.1"/>
    </source>
</evidence>
<feature type="domain" description="DUF1722" evidence="1">
    <location>
        <begin position="12"/>
        <end position="119"/>
    </location>
</feature>
<sequence length="128" mass="15500">MQDWQKSWAQNKYWIMSRSQHFYNEVRLLAKENQWNDESQRRYQFILDEVERMSPTKATLTTAYQHVWGYFKKVVNANEIKKYQILLNELDKGNDKLGIYLVELTDKYGVQYLLDSVLIRKLRKEAKS</sequence>
<comment type="caution">
    <text evidence="2">The sequence shown here is derived from an EMBL/GenBank/DDBJ whole genome shotgun (WGS) entry which is preliminary data.</text>
</comment>
<dbReference type="OrthoDB" id="9782576at2"/>
<organism evidence="2 3">
    <name type="scientific">Liquorilactobacillus cacaonum DSM 21116</name>
    <dbReference type="NCBI Taxonomy" id="1423729"/>
    <lineage>
        <taxon>Bacteria</taxon>
        <taxon>Bacillati</taxon>
        <taxon>Bacillota</taxon>
        <taxon>Bacilli</taxon>
        <taxon>Lactobacillales</taxon>
        <taxon>Lactobacillaceae</taxon>
        <taxon>Liquorilactobacillus</taxon>
    </lineage>
</organism>
<dbReference type="Proteomes" id="UP000051131">
    <property type="component" value="Unassembled WGS sequence"/>
</dbReference>
<dbReference type="AlphaFoldDB" id="A0A0R2CQA1"/>
<dbReference type="InterPro" id="IPR013560">
    <property type="entry name" value="DUF1722"/>
</dbReference>
<proteinExistence type="predicted"/>
<gene>
    <name evidence="2" type="ORF">FC80_GL000152</name>
</gene>